<reference evidence="11" key="1">
    <citation type="submission" date="2020-09" db="EMBL/GenBank/DDBJ databases">
        <title>Genome-Enabled Discovery of Anthraquinone Biosynthesis in Senna tora.</title>
        <authorList>
            <person name="Kang S.-H."/>
            <person name="Pandey R.P."/>
            <person name="Lee C.-M."/>
            <person name="Sim J.-S."/>
            <person name="Jeong J.-T."/>
            <person name="Choi B.-S."/>
            <person name="Jung M."/>
            <person name="Ginzburg D."/>
            <person name="Zhao K."/>
            <person name="Won S.Y."/>
            <person name="Oh T.-J."/>
            <person name="Yu Y."/>
            <person name="Kim N.-H."/>
            <person name="Lee O.R."/>
            <person name="Lee T.-H."/>
            <person name="Bashyal P."/>
            <person name="Kim T.-S."/>
            <person name="Lee W.-H."/>
            <person name="Kawkins C."/>
            <person name="Kim C.-K."/>
            <person name="Kim J.S."/>
            <person name="Ahn B.O."/>
            <person name="Rhee S.Y."/>
            <person name="Sohng J.K."/>
        </authorList>
    </citation>
    <scope>NUCLEOTIDE SEQUENCE</scope>
    <source>
        <tissue evidence="11">Leaf</tissue>
    </source>
</reference>
<evidence type="ECO:0000256" key="4">
    <source>
        <dbReference type="ARBA" id="ARBA00022741"/>
    </source>
</evidence>
<evidence type="ECO:0000256" key="6">
    <source>
        <dbReference type="ARBA" id="ARBA00022840"/>
    </source>
</evidence>
<keyword evidence="5 11" id="KW-0418">Kinase</keyword>
<keyword evidence="9" id="KW-0812">Transmembrane</keyword>
<keyword evidence="3" id="KW-0808">Transferase</keyword>
<sequence>MNKARLGGMAHTGYVETDPSARYGRVGAMKTVYRAFDEILGIEVAWNQVKLGDIFHSPDELQRLYSEVHLLKNLDHHSIMTFYASWIDINRRTFNFITELFTSGSLREYRQKYQRVDIRAVKNWARQILSGLEYLHSHDPPVIHRDLKCDNIFVNGHLGQVKIGTPEFMAPELYEEEYNELVDVYSFGMCMIEMLTSEFPYSECSNPAQIYKKVTSGKLPNAFYRIQDLEAQRFVGKCLANVSDRLPAKELLMDPFLATVQLESPLPSPKIQTQKSSSAALFAKVHPCMGDQTKSTNMTITGSMNEEEDDTVFLKVQISDKTGHVRNIYFPFDTVNDTAMDVAMEMVKELEISDLEPLEIAEMIEEEILALIPTWKDWGSSHQCPRQHSFRYEEEEDMNNHHPFFSSSSRSSSHGSLPFMLGSSYKTLFGGTNNNTNHVSFAQEWLQDDVFVDDASSESSMNSFKYPNYMNQYEEDEDDGNYKMSRFCPHGKEKMNNEGWGRLRRMRSYVDVRSQQVQRSLMEDIFVGDVGISIFPIIVNNITCKGLRSAANEPLTNFLENTVPYIPELSLPEAYMPAMMIPSAGPAVVDYRMLKNGCTDGMVRSAKEFGAFRICGHGISGQELGIVVEHGQRMFQMHDPLRDIIPCVRSRKGTLEFTAPKFFHHHTHRNFWIHMGNVGSRLDGIVEQVLMGLCEGLKERIIEETECEICLCRYPHDNASRQGKQGSASWEEKNDRMLWDHVLRFYLPMEQCIFYVQSERGPLSFDAAPHTIVVTIGRQLEEWSKGEFKCVSGEMIFMPSFESRQASFSIELKCCSSNLNSTASNKFSNIITLSDQLLIVLCLSFLYKFLLYFFFSSS</sequence>
<dbReference type="SMART" id="SM00220">
    <property type="entry name" value="S_TKc"/>
    <property type="match status" value="1"/>
</dbReference>
<dbReference type="Gene3D" id="3.30.200.20">
    <property type="entry name" value="Phosphorylase Kinase, domain 1"/>
    <property type="match status" value="1"/>
</dbReference>
<evidence type="ECO:0000313" key="11">
    <source>
        <dbReference type="EMBL" id="KAF7825432.1"/>
    </source>
</evidence>
<dbReference type="EC" id="2.7.11.1" evidence="1"/>
<dbReference type="InterPro" id="IPR008271">
    <property type="entry name" value="Ser/Thr_kinase_AS"/>
</dbReference>
<keyword evidence="9" id="KW-1133">Transmembrane helix</keyword>
<dbReference type="Proteomes" id="UP000634136">
    <property type="component" value="Unassembled WGS sequence"/>
</dbReference>
<evidence type="ECO:0000256" key="5">
    <source>
        <dbReference type="ARBA" id="ARBA00022777"/>
    </source>
</evidence>
<dbReference type="SUPFAM" id="SSF56112">
    <property type="entry name" value="Protein kinase-like (PK-like)"/>
    <property type="match status" value="1"/>
</dbReference>
<keyword evidence="9" id="KW-0472">Membrane</keyword>
<feature type="transmembrane region" description="Helical" evidence="9">
    <location>
        <begin position="837"/>
        <end position="855"/>
    </location>
</feature>
<dbReference type="InterPro" id="IPR000719">
    <property type="entry name" value="Prot_kinase_dom"/>
</dbReference>
<accession>A0A834TQH5</accession>
<protein>
    <recommendedName>
        <fullName evidence="1">non-specific serine/threonine protein kinase</fullName>
        <ecNumber evidence="1">2.7.11.1</ecNumber>
    </recommendedName>
</protein>
<feature type="domain" description="Protein kinase" evidence="10">
    <location>
        <begin position="18"/>
        <end position="257"/>
    </location>
</feature>
<evidence type="ECO:0000313" key="12">
    <source>
        <dbReference type="Proteomes" id="UP000634136"/>
    </source>
</evidence>
<comment type="catalytic activity">
    <reaction evidence="7">
        <text>L-threonyl-[protein] + ATP = O-phospho-L-threonyl-[protein] + ADP + H(+)</text>
        <dbReference type="Rhea" id="RHEA:46608"/>
        <dbReference type="Rhea" id="RHEA-COMP:11060"/>
        <dbReference type="Rhea" id="RHEA-COMP:11605"/>
        <dbReference type="ChEBI" id="CHEBI:15378"/>
        <dbReference type="ChEBI" id="CHEBI:30013"/>
        <dbReference type="ChEBI" id="CHEBI:30616"/>
        <dbReference type="ChEBI" id="CHEBI:61977"/>
        <dbReference type="ChEBI" id="CHEBI:456216"/>
        <dbReference type="EC" id="2.7.11.1"/>
    </reaction>
</comment>
<keyword evidence="2" id="KW-0723">Serine/threonine-protein kinase</keyword>
<dbReference type="PROSITE" id="PS50011">
    <property type="entry name" value="PROTEIN_KINASE_DOM"/>
    <property type="match status" value="1"/>
</dbReference>
<name>A0A834TQH5_9FABA</name>
<keyword evidence="12" id="KW-1185">Reference proteome</keyword>
<evidence type="ECO:0000256" key="8">
    <source>
        <dbReference type="ARBA" id="ARBA00048679"/>
    </source>
</evidence>
<dbReference type="GO" id="GO:0005524">
    <property type="term" value="F:ATP binding"/>
    <property type="evidence" value="ECO:0007669"/>
    <property type="project" value="UniProtKB-KW"/>
</dbReference>
<evidence type="ECO:0000259" key="10">
    <source>
        <dbReference type="PROSITE" id="PS50011"/>
    </source>
</evidence>
<evidence type="ECO:0000256" key="1">
    <source>
        <dbReference type="ARBA" id="ARBA00012513"/>
    </source>
</evidence>
<organism evidence="11 12">
    <name type="scientific">Senna tora</name>
    <dbReference type="NCBI Taxonomy" id="362788"/>
    <lineage>
        <taxon>Eukaryota</taxon>
        <taxon>Viridiplantae</taxon>
        <taxon>Streptophyta</taxon>
        <taxon>Embryophyta</taxon>
        <taxon>Tracheophyta</taxon>
        <taxon>Spermatophyta</taxon>
        <taxon>Magnoliopsida</taxon>
        <taxon>eudicotyledons</taxon>
        <taxon>Gunneridae</taxon>
        <taxon>Pentapetalae</taxon>
        <taxon>rosids</taxon>
        <taxon>fabids</taxon>
        <taxon>Fabales</taxon>
        <taxon>Fabaceae</taxon>
        <taxon>Caesalpinioideae</taxon>
        <taxon>Cassia clade</taxon>
        <taxon>Senna</taxon>
    </lineage>
</organism>
<dbReference type="InterPro" id="IPR050588">
    <property type="entry name" value="WNK_Ser-Thr_kinase"/>
</dbReference>
<keyword evidence="4" id="KW-0547">Nucleotide-binding</keyword>
<dbReference type="Pfam" id="PF00069">
    <property type="entry name" value="Pkinase"/>
    <property type="match status" value="1"/>
</dbReference>
<keyword evidence="6" id="KW-0067">ATP-binding</keyword>
<comment type="caution">
    <text evidence="11">The sequence shown here is derived from an EMBL/GenBank/DDBJ whole genome shotgun (WGS) entry which is preliminary data.</text>
</comment>
<dbReference type="Gene3D" id="1.10.510.10">
    <property type="entry name" value="Transferase(Phosphotransferase) domain 1"/>
    <property type="match status" value="1"/>
</dbReference>
<evidence type="ECO:0000256" key="2">
    <source>
        <dbReference type="ARBA" id="ARBA00022527"/>
    </source>
</evidence>
<comment type="catalytic activity">
    <reaction evidence="8">
        <text>L-seryl-[protein] + ATP = O-phospho-L-seryl-[protein] + ADP + H(+)</text>
        <dbReference type="Rhea" id="RHEA:17989"/>
        <dbReference type="Rhea" id="RHEA-COMP:9863"/>
        <dbReference type="Rhea" id="RHEA-COMP:11604"/>
        <dbReference type="ChEBI" id="CHEBI:15378"/>
        <dbReference type="ChEBI" id="CHEBI:29999"/>
        <dbReference type="ChEBI" id="CHEBI:30616"/>
        <dbReference type="ChEBI" id="CHEBI:83421"/>
        <dbReference type="ChEBI" id="CHEBI:456216"/>
        <dbReference type="EC" id="2.7.11.1"/>
    </reaction>
</comment>
<dbReference type="PROSITE" id="PS00108">
    <property type="entry name" value="PROTEIN_KINASE_ST"/>
    <property type="match status" value="1"/>
</dbReference>
<dbReference type="OrthoDB" id="4062651at2759"/>
<dbReference type="InterPro" id="IPR011009">
    <property type="entry name" value="Kinase-like_dom_sf"/>
</dbReference>
<dbReference type="SUPFAM" id="SSF51197">
    <property type="entry name" value="Clavaminate synthase-like"/>
    <property type="match status" value="1"/>
</dbReference>
<evidence type="ECO:0000256" key="3">
    <source>
        <dbReference type="ARBA" id="ARBA00022679"/>
    </source>
</evidence>
<dbReference type="AlphaFoldDB" id="A0A834TQH5"/>
<proteinExistence type="predicted"/>
<evidence type="ECO:0000256" key="9">
    <source>
        <dbReference type="SAM" id="Phobius"/>
    </source>
</evidence>
<dbReference type="PANTHER" id="PTHR13902">
    <property type="entry name" value="SERINE/THREONINE-PROTEIN KINASE WNK WITH NO LYSINE -RELATED"/>
    <property type="match status" value="1"/>
</dbReference>
<dbReference type="EMBL" id="JAAIUW010000006">
    <property type="protein sequence ID" value="KAF7825432.1"/>
    <property type="molecule type" value="Genomic_DNA"/>
</dbReference>
<evidence type="ECO:0000256" key="7">
    <source>
        <dbReference type="ARBA" id="ARBA00047899"/>
    </source>
</evidence>
<dbReference type="FunFam" id="3.30.200.20:FF:000075">
    <property type="entry name" value="Probable serine/threonine-protein kinase WNK1"/>
    <property type="match status" value="1"/>
</dbReference>
<gene>
    <name evidence="11" type="ORF">G2W53_016596</name>
</gene>
<dbReference type="GO" id="GO:0004674">
    <property type="term" value="F:protein serine/threonine kinase activity"/>
    <property type="evidence" value="ECO:0007669"/>
    <property type="project" value="UniProtKB-KW"/>
</dbReference>